<dbReference type="InterPro" id="IPR036396">
    <property type="entry name" value="Cyt_P450_sf"/>
</dbReference>
<keyword evidence="11" id="KW-1185">Reference proteome</keyword>
<dbReference type="GO" id="GO:0020037">
    <property type="term" value="F:heme binding"/>
    <property type="evidence" value="ECO:0007669"/>
    <property type="project" value="InterPro"/>
</dbReference>
<keyword evidence="3 8" id="KW-0349">Heme</keyword>
<evidence type="ECO:0000256" key="6">
    <source>
        <dbReference type="ARBA" id="ARBA00023004"/>
    </source>
</evidence>
<evidence type="ECO:0000256" key="3">
    <source>
        <dbReference type="ARBA" id="ARBA00022617"/>
    </source>
</evidence>
<accession>A0A8C4QQM6</accession>
<evidence type="ECO:0000256" key="7">
    <source>
        <dbReference type="ARBA" id="ARBA00023033"/>
    </source>
</evidence>
<dbReference type="GO" id="GO:0006704">
    <property type="term" value="P:glucocorticoid biosynthetic process"/>
    <property type="evidence" value="ECO:0007669"/>
    <property type="project" value="TreeGrafter"/>
</dbReference>
<evidence type="ECO:0000256" key="5">
    <source>
        <dbReference type="ARBA" id="ARBA00023002"/>
    </source>
</evidence>
<keyword evidence="4 8" id="KW-0479">Metal-binding</keyword>
<evidence type="ECO:0000256" key="4">
    <source>
        <dbReference type="ARBA" id="ARBA00022723"/>
    </source>
</evidence>
<dbReference type="Pfam" id="PF00067">
    <property type="entry name" value="p450"/>
    <property type="match status" value="2"/>
</dbReference>
<dbReference type="PRINTS" id="PR00463">
    <property type="entry name" value="EP450I"/>
</dbReference>
<comment type="similarity">
    <text evidence="2 9">Belongs to the cytochrome P450 family.</text>
</comment>
<dbReference type="PROSITE" id="PS00086">
    <property type="entry name" value="CYTOCHROME_P450"/>
    <property type="match status" value="1"/>
</dbReference>
<evidence type="ECO:0000313" key="10">
    <source>
        <dbReference type="Ensembl" id="ENSEBUP00000017975.1"/>
    </source>
</evidence>
<dbReference type="InterPro" id="IPR050479">
    <property type="entry name" value="CYP11_CYP27_families"/>
</dbReference>
<dbReference type="SUPFAM" id="SSF48264">
    <property type="entry name" value="Cytochrome P450"/>
    <property type="match status" value="1"/>
</dbReference>
<dbReference type="GeneTree" id="ENSGT00940000158575"/>
<proteinExistence type="inferred from homology"/>
<dbReference type="InterPro" id="IPR001128">
    <property type="entry name" value="Cyt_P450"/>
</dbReference>
<dbReference type="PANTHER" id="PTHR24279">
    <property type="entry name" value="CYTOCHROME P450"/>
    <property type="match status" value="1"/>
</dbReference>
<dbReference type="InterPro" id="IPR002401">
    <property type="entry name" value="Cyt_P450_E_grp-I"/>
</dbReference>
<dbReference type="GO" id="GO:0008386">
    <property type="term" value="F:cholesterol monooxygenase (side-chain-cleaving) activity"/>
    <property type="evidence" value="ECO:0007669"/>
    <property type="project" value="UniProtKB-EC"/>
</dbReference>
<evidence type="ECO:0000256" key="1">
    <source>
        <dbReference type="ARBA" id="ARBA00001971"/>
    </source>
</evidence>
<dbReference type="AlphaFoldDB" id="A0A8C4QQM6"/>
<reference evidence="10" key="2">
    <citation type="submission" date="2025-09" db="UniProtKB">
        <authorList>
            <consortium name="Ensembl"/>
        </authorList>
    </citation>
    <scope>IDENTIFICATION</scope>
</reference>
<dbReference type="GO" id="GO:0034650">
    <property type="term" value="P:cortisol metabolic process"/>
    <property type="evidence" value="ECO:0007669"/>
    <property type="project" value="TreeGrafter"/>
</dbReference>
<keyword evidence="6 8" id="KW-0408">Iron</keyword>
<sequence>MLAGCRGHDMHTRRLLTLGARRASRCSRGSGPQPFDKVPGPRGSGWRNLLRLWAQGGFQQLHKYMGHQFDTFGPLYRERIGAQDTVNVYLPGDSARLFMVEGITPERMVVRPWLAYRHYRQRSHGVLLKSGEDWRQTRLALNHDVISPKALPPLLPSLQSVCNEFVSRLHSISRPESALPDLSNELFKFALESICRVLYGERMGLLGNTVPADSEIFIQAITEMFRTSVPMLFIPPDLLRLLSVPLWKKHMNAWDDIFLHAEKHIKKVLSARNAKDCEAKSPHLLENIVTRGRLNLEDITASATELMAGGVDTTSITIQWALWELAGKPELQELLRQEVQKAWETLHVGDAQGSPETLSKLLKDSPLVRMTIKETLRLHPVAVTLQRYLAHDVTIQGYNIPSGTLAQVSLWTMGRHPDVFEDPDVFSPMRWLRDIPGEASPFSKAGIHKDEAETTDEGAVNWRDGDETVKSIGSTSLGPCNGAAAGNNFLALGFGFGPRQCLGRRIAESEMGLLLINILRNFRVRRFDDTQVDTHFELILIPTCPIQLVFEPIEFPNSKL</sequence>
<dbReference type="GO" id="GO:0071375">
    <property type="term" value="P:cellular response to peptide hormone stimulus"/>
    <property type="evidence" value="ECO:0007669"/>
    <property type="project" value="TreeGrafter"/>
</dbReference>
<dbReference type="GO" id="GO:0005743">
    <property type="term" value="C:mitochondrial inner membrane"/>
    <property type="evidence" value="ECO:0007669"/>
    <property type="project" value="UniProtKB-SubCell"/>
</dbReference>
<dbReference type="Proteomes" id="UP000694388">
    <property type="component" value="Unplaced"/>
</dbReference>
<evidence type="ECO:0000256" key="2">
    <source>
        <dbReference type="ARBA" id="ARBA00010617"/>
    </source>
</evidence>
<evidence type="ECO:0000313" key="11">
    <source>
        <dbReference type="Proteomes" id="UP000694388"/>
    </source>
</evidence>
<dbReference type="GO" id="GO:0005506">
    <property type="term" value="F:iron ion binding"/>
    <property type="evidence" value="ECO:0007669"/>
    <property type="project" value="InterPro"/>
</dbReference>
<comment type="cofactor">
    <cofactor evidence="1 8">
        <name>heme</name>
        <dbReference type="ChEBI" id="CHEBI:30413"/>
    </cofactor>
</comment>
<protein>
    <submittedName>
        <fullName evidence="10">Cytochrome P450, family 11, subfamily A, polypeptide 2</fullName>
    </submittedName>
</protein>
<evidence type="ECO:0000256" key="8">
    <source>
        <dbReference type="PIRSR" id="PIRSR602401-1"/>
    </source>
</evidence>
<dbReference type="Ensembl" id="ENSEBUT00000018551.1">
    <property type="protein sequence ID" value="ENSEBUP00000017975.1"/>
    <property type="gene ID" value="ENSEBUG00000011232.1"/>
</dbReference>
<dbReference type="Gene3D" id="1.10.630.10">
    <property type="entry name" value="Cytochrome P450"/>
    <property type="match status" value="1"/>
</dbReference>
<evidence type="ECO:0000256" key="9">
    <source>
        <dbReference type="RuleBase" id="RU000461"/>
    </source>
</evidence>
<keyword evidence="7 9" id="KW-0503">Monooxygenase</keyword>
<dbReference type="OMA" id="QVANYAM"/>
<dbReference type="InterPro" id="IPR017972">
    <property type="entry name" value="Cyt_P450_CS"/>
</dbReference>
<dbReference type="PANTHER" id="PTHR24279:SF120">
    <property type="entry name" value="CYTOCHROME P450"/>
    <property type="match status" value="1"/>
</dbReference>
<dbReference type="GO" id="GO:0006700">
    <property type="term" value="P:C21-steroid hormone biosynthetic process"/>
    <property type="evidence" value="ECO:0007669"/>
    <property type="project" value="TreeGrafter"/>
</dbReference>
<keyword evidence="5 9" id="KW-0560">Oxidoreductase</keyword>
<feature type="binding site" description="axial binding residue" evidence="8">
    <location>
        <position position="501"/>
    </location>
    <ligand>
        <name>heme</name>
        <dbReference type="ChEBI" id="CHEBI:30413"/>
    </ligand>
    <ligandPart>
        <name>Fe</name>
        <dbReference type="ChEBI" id="CHEBI:18248"/>
    </ligandPart>
</feature>
<dbReference type="UniPathway" id="UPA00229"/>
<organism evidence="10 11">
    <name type="scientific">Eptatretus burgeri</name>
    <name type="common">Inshore hagfish</name>
    <dbReference type="NCBI Taxonomy" id="7764"/>
    <lineage>
        <taxon>Eukaryota</taxon>
        <taxon>Metazoa</taxon>
        <taxon>Chordata</taxon>
        <taxon>Craniata</taxon>
        <taxon>Vertebrata</taxon>
        <taxon>Cyclostomata</taxon>
        <taxon>Myxini</taxon>
        <taxon>Myxiniformes</taxon>
        <taxon>Myxinidae</taxon>
        <taxon>Eptatretinae</taxon>
        <taxon>Eptatretus</taxon>
    </lineage>
</organism>
<dbReference type="GO" id="GO:0008203">
    <property type="term" value="P:cholesterol metabolic process"/>
    <property type="evidence" value="ECO:0007669"/>
    <property type="project" value="UniProtKB-KW"/>
</dbReference>
<reference evidence="10" key="1">
    <citation type="submission" date="2025-08" db="UniProtKB">
        <authorList>
            <consortium name="Ensembl"/>
        </authorList>
    </citation>
    <scope>IDENTIFICATION</scope>
</reference>
<name>A0A8C4QQM6_EPTBU</name>
<dbReference type="PRINTS" id="PR00385">
    <property type="entry name" value="P450"/>
</dbReference>